<evidence type="ECO:0000256" key="4">
    <source>
        <dbReference type="ARBA" id="ARBA00022544"/>
    </source>
</evidence>
<evidence type="ECO:0000256" key="7">
    <source>
        <dbReference type="ARBA" id="ARBA00023136"/>
    </source>
</evidence>
<reference evidence="10" key="1">
    <citation type="submission" date="2016-12" db="EMBL/GenBank/DDBJ databases">
        <authorList>
            <person name="Varghese N."/>
            <person name="Submissions S."/>
        </authorList>
    </citation>
    <scope>NUCLEOTIDE SEQUENCE [LARGE SCALE GENOMIC DNA]</scope>
    <source>
        <strain evidence="10">DSM 11544</strain>
    </source>
</reference>
<feature type="transmembrane region" description="Helical" evidence="8">
    <location>
        <begin position="336"/>
        <end position="355"/>
    </location>
</feature>
<dbReference type="EMBL" id="FRDN01000003">
    <property type="protein sequence ID" value="SHN48952.1"/>
    <property type="molecule type" value="Genomic_DNA"/>
</dbReference>
<sequence>MIKLEKEIISSSQLNFLVIGFVTGGLVTVPYSTQIINQDNWLAVIIGFILSLPMVLIYIRLAQKFPQNNLLEIHDVVYGPLIGKLISAAYIVFIFNLLIYNLVYVGDFLLTYLLPETPMWIVLLMFTFVCAWAVRLGLEVIARVNPLFVVITLFITFSTMTLLIPEMDFSNLIPLFDTPMLDFIQGVHIMITIPYLEIVIFLFFLPNVNNKKQIKHSILFGFCFGALFLLLPIIRNTTVLGSLVGILTSPSYESIRLIDIGNYLTRLEVLYAIALIIMLFIKGSLFYYVTVLGIAQLLRLRSYLPLVVPLGIIGICLSLIVHESSLLNIDTTVDVWPFFALPFEVFLPILTLLLAKIRKLPKQTRGG</sequence>
<feature type="transmembrane region" description="Helical" evidence="8">
    <location>
        <begin position="41"/>
        <end position="61"/>
    </location>
</feature>
<feature type="transmembrane region" description="Helical" evidence="8">
    <location>
        <begin position="217"/>
        <end position="234"/>
    </location>
</feature>
<evidence type="ECO:0000256" key="6">
    <source>
        <dbReference type="ARBA" id="ARBA00022989"/>
    </source>
</evidence>
<name>A0A1M7RS54_9FIRM</name>
<feature type="transmembrane region" description="Helical" evidence="8">
    <location>
        <begin position="81"/>
        <end position="105"/>
    </location>
</feature>
<evidence type="ECO:0000256" key="3">
    <source>
        <dbReference type="ARBA" id="ARBA00022448"/>
    </source>
</evidence>
<evidence type="ECO:0000313" key="9">
    <source>
        <dbReference type="EMBL" id="SHN48952.1"/>
    </source>
</evidence>
<evidence type="ECO:0000256" key="1">
    <source>
        <dbReference type="ARBA" id="ARBA00004141"/>
    </source>
</evidence>
<evidence type="ECO:0000256" key="2">
    <source>
        <dbReference type="ARBA" id="ARBA00007998"/>
    </source>
</evidence>
<keyword evidence="6 8" id="KW-1133">Transmembrane helix</keyword>
<feature type="transmembrane region" description="Helical" evidence="8">
    <location>
        <begin position="146"/>
        <end position="164"/>
    </location>
</feature>
<proteinExistence type="inferred from homology"/>
<feature type="transmembrane region" description="Helical" evidence="8">
    <location>
        <begin position="12"/>
        <end position="29"/>
    </location>
</feature>
<feature type="transmembrane region" description="Helical" evidence="8">
    <location>
        <begin position="269"/>
        <end position="291"/>
    </location>
</feature>
<feature type="transmembrane region" description="Helical" evidence="8">
    <location>
        <begin position="184"/>
        <end position="205"/>
    </location>
</feature>
<dbReference type="STRING" id="1121395.SAMN02745215_00009"/>
<comment type="subcellular location">
    <subcellularLocation>
        <location evidence="1">Membrane</location>
        <topology evidence="1">Multi-pass membrane protein</topology>
    </subcellularLocation>
</comment>
<comment type="similarity">
    <text evidence="2">Belongs to the amino acid-polyamine-organocation (APC) superfamily. Spore germination protein (SGP) (TC 2.A.3.9) family.</text>
</comment>
<dbReference type="GO" id="GO:0016020">
    <property type="term" value="C:membrane"/>
    <property type="evidence" value="ECO:0007669"/>
    <property type="project" value="UniProtKB-SubCell"/>
</dbReference>
<dbReference type="Proteomes" id="UP000184010">
    <property type="component" value="Unassembled WGS sequence"/>
</dbReference>
<dbReference type="GO" id="GO:0009847">
    <property type="term" value="P:spore germination"/>
    <property type="evidence" value="ECO:0007669"/>
    <property type="project" value="InterPro"/>
</dbReference>
<protein>
    <submittedName>
        <fullName evidence="9">Spore germination protein KB</fullName>
    </submittedName>
</protein>
<keyword evidence="3" id="KW-0813">Transport</keyword>
<feature type="transmembrane region" description="Helical" evidence="8">
    <location>
        <begin position="117"/>
        <end position="134"/>
    </location>
</feature>
<dbReference type="PANTHER" id="PTHR34975:SF2">
    <property type="entry name" value="SPORE GERMINATION PROTEIN A2"/>
    <property type="match status" value="1"/>
</dbReference>
<evidence type="ECO:0000313" key="10">
    <source>
        <dbReference type="Proteomes" id="UP000184010"/>
    </source>
</evidence>
<evidence type="ECO:0000256" key="5">
    <source>
        <dbReference type="ARBA" id="ARBA00022692"/>
    </source>
</evidence>
<feature type="transmembrane region" description="Helical" evidence="8">
    <location>
        <begin position="303"/>
        <end position="321"/>
    </location>
</feature>
<dbReference type="Pfam" id="PF03845">
    <property type="entry name" value="Spore_permease"/>
    <property type="match status" value="1"/>
</dbReference>
<evidence type="ECO:0000256" key="8">
    <source>
        <dbReference type="SAM" id="Phobius"/>
    </source>
</evidence>
<gene>
    <name evidence="9" type="ORF">SAMN02745215_00009</name>
</gene>
<accession>A0A1M7RS54</accession>
<dbReference type="AlphaFoldDB" id="A0A1M7RS54"/>
<dbReference type="RefSeq" id="WP_072770709.1">
    <property type="nucleotide sequence ID" value="NZ_FRDN01000003.1"/>
</dbReference>
<keyword evidence="7 8" id="KW-0472">Membrane</keyword>
<keyword evidence="5 8" id="KW-0812">Transmembrane</keyword>
<dbReference type="NCBIfam" id="TIGR00912">
    <property type="entry name" value="2A0309"/>
    <property type="match status" value="1"/>
</dbReference>
<dbReference type="InterPro" id="IPR004761">
    <property type="entry name" value="Spore_GerAB"/>
</dbReference>
<keyword evidence="10" id="KW-1185">Reference proteome</keyword>
<dbReference type="PANTHER" id="PTHR34975">
    <property type="entry name" value="SPORE GERMINATION PROTEIN A2"/>
    <property type="match status" value="1"/>
</dbReference>
<organism evidence="9 10">
    <name type="scientific">Desulfitobacterium chlororespirans DSM 11544</name>
    <dbReference type="NCBI Taxonomy" id="1121395"/>
    <lineage>
        <taxon>Bacteria</taxon>
        <taxon>Bacillati</taxon>
        <taxon>Bacillota</taxon>
        <taxon>Clostridia</taxon>
        <taxon>Eubacteriales</taxon>
        <taxon>Desulfitobacteriaceae</taxon>
        <taxon>Desulfitobacterium</taxon>
    </lineage>
</organism>
<keyword evidence="4" id="KW-0309">Germination</keyword>